<dbReference type="UniPathway" id="UPA00113">
    <property type="reaction ID" value="UER00532"/>
</dbReference>
<feature type="binding site" evidence="18">
    <location>
        <position position="389"/>
    </location>
    <ligand>
        <name>acetyl-CoA</name>
        <dbReference type="ChEBI" id="CHEBI:57288"/>
    </ligand>
</feature>
<evidence type="ECO:0000313" key="20">
    <source>
        <dbReference type="EMBL" id="QDU85859.1"/>
    </source>
</evidence>
<dbReference type="InterPro" id="IPR001451">
    <property type="entry name" value="Hexapep"/>
</dbReference>
<keyword evidence="13 18" id="KW-0012">Acyltransferase</keyword>
<sequence length="434" mass="45104">MSLPSSGLPPRPPVVVVLAAGQGTRMKSPVPKVLQPLCGRPMLGWVLDQARGLDPARILLVVSPGGEAVLDGLEAAGELPRGRDELTVVVQEQQRGTGDAVRSCIPHLVGDPDAPVVVLYGDMPALGVATLERLRALQPEGGLALLTAVPPDPMAFGRIVRDGGGRVVGIVEERDASVDQRAIREVNAGVYCLAAGLLVDCLARLSDDNAQGELYLTDVVADVAGRGLGVEALVADDHREIQGVNTLSQLARARAIVQERLLEQHLAAGVRIEDPATTTIEYGVEIGAGTTIFASTVVRRGVVIGTDCEVGPFTHLRVGSVLEQGAQVGNFTETKNARLGAGAKAKHLSYLGDVEIGARSNIGAGTIVANYDGAKKHPTRIGERVFIGSGSVLVAPSEIGAGSLTGAGAIVPRGTVVPPGEIWVGVPARYLKDR</sequence>
<dbReference type="GO" id="GO:0071555">
    <property type="term" value="P:cell wall organization"/>
    <property type="evidence" value="ECO:0007669"/>
    <property type="project" value="UniProtKB-KW"/>
</dbReference>
<dbReference type="Gene3D" id="2.160.10.10">
    <property type="entry name" value="Hexapeptide repeat proteins"/>
    <property type="match status" value="1"/>
</dbReference>
<feature type="binding site" evidence="18">
    <location>
        <begin position="370"/>
        <end position="371"/>
    </location>
    <ligand>
        <name>acetyl-CoA</name>
        <dbReference type="ChEBI" id="CHEBI:57288"/>
    </ligand>
</feature>
<feature type="binding site" evidence="18">
    <location>
        <position position="245"/>
    </location>
    <ligand>
        <name>Mg(2+)</name>
        <dbReference type="ChEBI" id="CHEBI:18420"/>
    </ligand>
</feature>
<comment type="function">
    <text evidence="17 18">Catalyzes the last two sequential reactions in the de novo biosynthetic pathway for UDP-N-acetylglucosamine (UDP-GlcNAc). The C-terminal domain catalyzes the transfer of acetyl group from acetyl coenzyme A to glucosamine-1-phosphate (GlcN-1-P) to produce N-acetylglucosamine-1-phosphate (GlcNAc-1-P), which is converted into UDP-GlcNAc by the transfer of uridine 5-monophosphate (from uridine 5-triphosphate), a reaction catalyzed by the N-terminal domain.</text>
</comment>
<feature type="binding site" evidence="18">
    <location>
        <position position="245"/>
    </location>
    <ligand>
        <name>UDP-N-acetyl-alpha-D-glucosamine</name>
        <dbReference type="ChEBI" id="CHEBI:57705"/>
    </ligand>
</feature>
<feature type="binding site" evidence="18">
    <location>
        <position position="32"/>
    </location>
    <ligand>
        <name>UDP-N-acetyl-alpha-D-glucosamine</name>
        <dbReference type="ChEBI" id="CHEBI:57705"/>
    </ligand>
</feature>
<dbReference type="RefSeq" id="WP_145190000.1">
    <property type="nucleotide sequence ID" value="NZ_CP036290.1"/>
</dbReference>
<evidence type="ECO:0000256" key="2">
    <source>
        <dbReference type="ARBA" id="ARBA00007707"/>
    </source>
</evidence>
<evidence type="ECO:0000256" key="10">
    <source>
        <dbReference type="ARBA" id="ARBA00022960"/>
    </source>
</evidence>
<dbReference type="InterPro" id="IPR050065">
    <property type="entry name" value="GlmU-like"/>
</dbReference>
<evidence type="ECO:0000256" key="7">
    <source>
        <dbReference type="ARBA" id="ARBA00022723"/>
    </source>
</evidence>
<proteinExistence type="inferred from homology"/>
<dbReference type="GO" id="GO:0008360">
    <property type="term" value="P:regulation of cell shape"/>
    <property type="evidence" value="ECO:0007669"/>
    <property type="project" value="UniProtKB-KW"/>
</dbReference>
<dbReference type="GO" id="GO:0009245">
    <property type="term" value="P:lipid A biosynthetic process"/>
    <property type="evidence" value="ECO:0007669"/>
    <property type="project" value="UniProtKB-UniRule"/>
</dbReference>
<keyword evidence="21" id="KW-1185">Reference proteome</keyword>
<dbReference type="OrthoDB" id="9775031at2"/>
<comment type="pathway">
    <text evidence="18">Bacterial outer membrane biogenesis; LPS lipid A biosynthesis.</text>
</comment>
<feature type="binding site" evidence="18">
    <location>
        <position position="335"/>
    </location>
    <ligand>
        <name>UDP-N-acetyl-alpha-D-glucosamine</name>
        <dbReference type="ChEBI" id="CHEBI:57705"/>
    </ligand>
</feature>
<dbReference type="GO" id="GO:0006048">
    <property type="term" value="P:UDP-N-acetylglucosamine biosynthetic process"/>
    <property type="evidence" value="ECO:0007669"/>
    <property type="project" value="UniProtKB-UniPathway"/>
</dbReference>
<feature type="region of interest" description="N-acetyltransferase" evidence="18">
    <location>
        <begin position="269"/>
        <end position="434"/>
    </location>
</feature>
<dbReference type="AlphaFoldDB" id="A0A518D329"/>
<feature type="binding site" evidence="18">
    <location>
        <position position="364"/>
    </location>
    <ligand>
        <name>acetyl-CoA</name>
        <dbReference type="ChEBI" id="CHEBI:57288"/>
    </ligand>
</feature>
<comment type="cofactor">
    <cofactor evidence="18">
        <name>Mg(2+)</name>
        <dbReference type="ChEBI" id="CHEBI:18420"/>
    </cofactor>
    <text evidence="18">Binds 1 Mg(2+) ion per subunit.</text>
</comment>
<evidence type="ECO:0000256" key="3">
    <source>
        <dbReference type="ARBA" id="ARBA00007947"/>
    </source>
</evidence>
<comment type="caution">
    <text evidence="18">Lacks conserved residue(s) required for the propagation of feature annotation.</text>
</comment>
<dbReference type="UniPathway" id="UPA00973"/>
<feature type="binding site" evidence="18">
    <location>
        <position position="361"/>
    </location>
    <ligand>
        <name>UDP-N-acetyl-alpha-D-glucosamine</name>
        <dbReference type="ChEBI" id="CHEBI:57705"/>
    </ligand>
</feature>
<dbReference type="GO" id="GO:0003977">
    <property type="term" value="F:UDP-N-acetylglucosamine diphosphorylase activity"/>
    <property type="evidence" value="ECO:0007669"/>
    <property type="project" value="UniProtKB-UniRule"/>
</dbReference>
<evidence type="ECO:0000256" key="12">
    <source>
        <dbReference type="ARBA" id="ARBA00023268"/>
    </source>
</evidence>
<feature type="binding site" evidence="18">
    <location>
        <position position="407"/>
    </location>
    <ligand>
        <name>acetyl-CoA</name>
        <dbReference type="ChEBI" id="CHEBI:57288"/>
    </ligand>
</feature>
<feature type="active site" description="Proton acceptor" evidence="18">
    <location>
        <position position="347"/>
    </location>
</feature>
<organism evidence="20 21">
    <name type="scientific">Rohdeia mirabilis</name>
    <dbReference type="NCBI Taxonomy" id="2528008"/>
    <lineage>
        <taxon>Bacteria</taxon>
        <taxon>Pseudomonadati</taxon>
        <taxon>Planctomycetota</taxon>
        <taxon>Planctomycetia</taxon>
        <taxon>Planctomycetia incertae sedis</taxon>
        <taxon>Rohdeia</taxon>
    </lineage>
</organism>
<feature type="binding site" evidence="18">
    <location>
        <position position="157"/>
    </location>
    <ligand>
        <name>UDP-N-acetyl-alpha-D-glucosamine</name>
        <dbReference type="ChEBI" id="CHEBI:57705"/>
    </ligand>
</feature>
<dbReference type="HAMAP" id="MF_01631">
    <property type="entry name" value="GlmU"/>
    <property type="match status" value="1"/>
</dbReference>
<keyword evidence="12 18" id="KW-0511">Multifunctional enzyme</keyword>
<feature type="binding site" evidence="18">
    <location>
        <begin position="96"/>
        <end position="97"/>
    </location>
    <ligand>
        <name>UDP-N-acetyl-alpha-D-glucosamine</name>
        <dbReference type="ChEBI" id="CHEBI:57705"/>
    </ligand>
</feature>
<dbReference type="GO" id="GO:0005737">
    <property type="term" value="C:cytoplasm"/>
    <property type="evidence" value="ECO:0007669"/>
    <property type="project" value="UniProtKB-SubCell"/>
</dbReference>
<evidence type="ECO:0000256" key="14">
    <source>
        <dbReference type="ARBA" id="ARBA00023316"/>
    </source>
</evidence>
<keyword evidence="6 18" id="KW-0548">Nucleotidyltransferase</keyword>
<comment type="similarity">
    <text evidence="3 18">In the N-terminal section; belongs to the N-acetylglucosamine-1-phosphate uridyltransferase family.</text>
</comment>
<dbReference type="InterPro" id="IPR029044">
    <property type="entry name" value="Nucleotide-diphossugar_trans"/>
</dbReference>
<keyword evidence="11 18" id="KW-0573">Peptidoglycan synthesis</keyword>
<keyword evidence="5 18" id="KW-0808">Transferase</keyword>
<comment type="pathway">
    <text evidence="18">Nucleotide-sugar biosynthesis; UDP-N-acetyl-alpha-D-glucosamine biosynthesis; UDP-N-acetyl-alpha-D-glucosamine from N-acetyl-alpha-D-glucosamine 1-phosphate: step 1/1.</text>
</comment>
<dbReference type="GO" id="GO:0000902">
    <property type="term" value="P:cell morphogenesis"/>
    <property type="evidence" value="ECO:0007669"/>
    <property type="project" value="UniProtKB-UniRule"/>
</dbReference>
<evidence type="ECO:0000256" key="5">
    <source>
        <dbReference type="ARBA" id="ARBA00022679"/>
    </source>
</evidence>
<feature type="binding site" evidence="18">
    <location>
        <begin position="120"/>
        <end position="122"/>
    </location>
    <ligand>
        <name>UDP-N-acetyl-alpha-D-glucosamine</name>
        <dbReference type="ChEBI" id="CHEBI:57705"/>
    </ligand>
</feature>
<evidence type="ECO:0000313" key="21">
    <source>
        <dbReference type="Proteomes" id="UP000319342"/>
    </source>
</evidence>
<dbReference type="Pfam" id="PF00132">
    <property type="entry name" value="Hexapep"/>
    <property type="match status" value="1"/>
</dbReference>
<feature type="binding site" evidence="18">
    <location>
        <position position="187"/>
    </location>
    <ligand>
        <name>UDP-N-acetyl-alpha-D-glucosamine</name>
        <dbReference type="ChEBI" id="CHEBI:57705"/>
    </ligand>
</feature>
<feature type="region of interest" description="Pyrophosphorylase" evidence="18">
    <location>
        <begin position="1"/>
        <end position="247"/>
    </location>
</feature>
<feature type="binding site" evidence="18">
    <location>
        <position position="317"/>
    </location>
    <ligand>
        <name>UDP-N-acetyl-alpha-D-glucosamine</name>
        <dbReference type="ChEBI" id="CHEBI:57705"/>
    </ligand>
</feature>
<dbReference type="PANTHER" id="PTHR43584:SF3">
    <property type="entry name" value="BIFUNCTIONAL PROTEIN GLMU"/>
    <property type="match status" value="1"/>
</dbReference>
<dbReference type="CDD" id="cd02540">
    <property type="entry name" value="GT2_GlmU_N_bac"/>
    <property type="match status" value="1"/>
</dbReference>
<keyword evidence="7 18" id="KW-0479">Metal-binding</keyword>
<feature type="binding site" evidence="18">
    <location>
        <position position="350"/>
    </location>
    <ligand>
        <name>UDP-N-acetyl-alpha-D-glucosamine</name>
        <dbReference type="ChEBI" id="CHEBI:57705"/>
    </ligand>
</feature>
<evidence type="ECO:0000256" key="1">
    <source>
        <dbReference type="ARBA" id="ARBA00004496"/>
    </source>
</evidence>
<feature type="binding site" evidence="18">
    <location>
        <position position="122"/>
    </location>
    <ligand>
        <name>Mg(2+)</name>
        <dbReference type="ChEBI" id="CHEBI:18420"/>
    </ligand>
</feature>
<dbReference type="Proteomes" id="UP000319342">
    <property type="component" value="Chromosome"/>
</dbReference>
<feature type="binding site" evidence="18">
    <location>
        <position position="172"/>
    </location>
    <ligand>
        <name>UDP-N-acetyl-alpha-D-glucosamine</name>
        <dbReference type="ChEBI" id="CHEBI:57705"/>
    </ligand>
</feature>
<evidence type="ECO:0000256" key="15">
    <source>
        <dbReference type="ARBA" id="ARBA00048247"/>
    </source>
</evidence>
<comment type="subcellular location">
    <subcellularLocation>
        <location evidence="1 18">Cytoplasm</location>
    </subcellularLocation>
</comment>
<dbReference type="SUPFAM" id="SSF53448">
    <property type="entry name" value="Nucleotide-diphospho-sugar transferases"/>
    <property type="match status" value="1"/>
</dbReference>
<comment type="subunit">
    <text evidence="18">Homotrimer.</text>
</comment>
<evidence type="ECO:0000256" key="9">
    <source>
        <dbReference type="ARBA" id="ARBA00022842"/>
    </source>
</evidence>
<name>A0A518D329_9BACT</name>
<evidence type="ECO:0000256" key="11">
    <source>
        <dbReference type="ARBA" id="ARBA00022984"/>
    </source>
</evidence>
<dbReference type="GO" id="GO:0019134">
    <property type="term" value="F:glucosamine-1-phosphate N-acetyltransferase activity"/>
    <property type="evidence" value="ECO:0007669"/>
    <property type="project" value="UniProtKB-UniRule"/>
</dbReference>
<feature type="binding site" evidence="18">
    <location>
        <begin position="18"/>
        <end position="21"/>
    </location>
    <ligand>
        <name>UDP-N-acetyl-alpha-D-glucosamine</name>
        <dbReference type="ChEBI" id="CHEBI:57705"/>
    </ligand>
</feature>
<dbReference type="InterPro" id="IPR005882">
    <property type="entry name" value="Bifunctional_GlmU"/>
</dbReference>
<evidence type="ECO:0000256" key="13">
    <source>
        <dbReference type="ARBA" id="ARBA00023315"/>
    </source>
</evidence>
<dbReference type="Pfam" id="PF12804">
    <property type="entry name" value="NTP_transf_3"/>
    <property type="match status" value="1"/>
</dbReference>
<feature type="region of interest" description="Linker" evidence="18">
    <location>
        <begin position="248"/>
        <end position="268"/>
    </location>
</feature>
<keyword evidence="14 18" id="KW-0961">Cell wall biogenesis/degradation</keyword>
<comment type="similarity">
    <text evidence="2 18">In the C-terminal section; belongs to the transferase hexapeptide repeat family.</text>
</comment>
<feature type="binding site" evidence="18">
    <location>
        <position position="91"/>
    </location>
    <ligand>
        <name>UDP-N-acetyl-alpha-D-glucosamine</name>
        <dbReference type="ChEBI" id="CHEBI:57705"/>
    </ligand>
</feature>
<accession>A0A518D329</accession>
<feature type="domain" description="MobA-like NTP transferase" evidence="19">
    <location>
        <begin position="15"/>
        <end position="144"/>
    </location>
</feature>
<dbReference type="EC" id="2.3.1.157" evidence="18"/>
<comment type="catalytic activity">
    <reaction evidence="15 18">
        <text>alpha-D-glucosamine 1-phosphate + acetyl-CoA = N-acetyl-alpha-D-glucosamine 1-phosphate + CoA + H(+)</text>
        <dbReference type="Rhea" id="RHEA:13725"/>
        <dbReference type="ChEBI" id="CHEBI:15378"/>
        <dbReference type="ChEBI" id="CHEBI:57287"/>
        <dbReference type="ChEBI" id="CHEBI:57288"/>
        <dbReference type="ChEBI" id="CHEBI:57776"/>
        <dbReference type="ChEBI" id="CHEBI:58516"/>
        <dbReference type="EC" id="2.3.1.157"/>
    </reaction>
</comment>
<reference evidence="20 21" key="1">
    <citation type="submission" date="2019-02" db="EMBL/GenBank/DDBJ databases">
        <title>Deep-cultivation of Planctomycetes and their phenomic and genomic characterization uncovers novel biology.</title>
        <authorList>
            <person name="Wiegand S."/>
            <person name="Jogler M."/>
            <person name="Boedeker C."/>
            <person name="Pinto D."/>
            <person name="Vollmers J."/>
            <person name="Rivas-Marin E."/>
            <person name="Kohn T."/>
            <person name="Peeters S.H."/>
            <person name="Heuer A."/>
            <person name="Rast P."/>
            <person name="Oberbeckmann S."/>
            <person name="Bunk B."/>
            <person name="Jeske O."/>
            <person name="Meyerdierks A."/>
            <person name="Storesund J.E."/>
            <person name="Kallscheuer N."/>
            <person name="Luecker S."/>
            <person name="Lage O.M."/>
            <person name="Pohl T."/>
            <person name="Merkel B.J."/>
            <person name="Hornburger P."/>
            <person name="Mueller R.-W."/>
            <person name="Bruemmer F."/>
            <person name="Labrenz M."/>
            <person name="Spormann A.M."/>
            <person name="Op den Camp H."/>
            <person name="Overmann J."/>
            <person name="Amann R."/>
            <person name="Jetten M.S.M."/>
            <person name="Mascher T."/>
            <person name="Medema M.H."/>
            <person name="Devos D.P."/>
            <person name="Kaster A.-K."/>
            <person name="Ovreas L."/>
            <person name="Rohde M."/>
            <person name="Galperin M.Y."/>
            <person name="Jogler C."/>
        </authorList>
    </citation>
    <scope>NUCLEOTIDE SEQUENCE [LARGE SCALE GENOMIC DNA]</scope>
    <source>
        <strain evidence="20 21">Pla163</strain>
    </source>
</reference>
<evidence type="ECO:0000256" key="4">
    <source>
        <dbReference type="ARBA" id="ARBA00022490"/>
    </source>
</evidence>
<dbReference type="InterPro" id="IPR011004">
    <property type="entry name" value="Trimer_LpxA-like_sf"/>
</dbReference>
<dbReference type="PANTHER" id="PTHR43584">
    <property type="entry name" value="NUCLEOTIDYL TRANSFERASE"/>
    <property type="match status" value="1"/>
</dbReference>
<dbReference type="EMBL" id="CP036290">
    <property type="protein sequence ID" value="QDU85859.1"/>
    <property type="molecule type" value="Genomic_DNA"/>
</dbReference>
<comment type="catalytic activity">
    <reaction evidence="16 18">
        <text>N-acetyl-alpha-D-glucosamine 1-phosphate + UTP + H(+) = UDP-N-acetyl-alpha-D-glucosamine + diphosphate</text>
        <dbReference type="Rhea" id="RHEA:13509"/>
        <dbReference type="ChEBI" id="CHEBI:15378"/>
        <dbReference type="ChEBI" id="CHEBI:33019"/>
        <dbReference type="ChEBI" id="CHEBI:46398"/>
        <dbReference type="ChEBI" id="CHEBI:57705"/>
        <dbReference type="ChEBI" id="CHEBI:57776"/>
        <dbReference type="EC" id="2.7.7.23"/>
    </reaction>
</comment>
<dbReference type="GO" id="GO:0000287">
    <property type="term" value="F:magnesium ion binding"/>
    <property type="evidence" value="ECO:0007669"/>
    <property type="project" value="UniProtKB-UniRule"/>
</dbReference>
<dbReference type="GO" id="GO:0016020">
    <property type="term" value="C:membrane"/>
    <property type="evidence" value="ECO:0007669"/>
    <property type="project" value="GOC"/>
</dbReference>
<evidence type="ECO:0000256" key="18">
    <source>
        <dbReference type="HAMAP-Rule" id="MF_01631"/>
    </source>
</evidence>
<evidence type="ECO:0000259" key="19">
    <source>
        <dbReference type="Pfam" id="PF12804"/>
    </source>
</evidence>
<comment type="pathway">
    <text evidence="18">Nucleotide-sugar biosynthesis; UDP-N-acetyl-alpha-D-glucosamine biosynthesis; N-acetyl-alpha-D-glucosamine 1-phosphate from alpha-D-glucosamine 6-phosphate (route II): step 2/2.</text>
</comment>
<keyword evidence="10 18" id="KW-0133">Cell shape</keyword>
<gene>
    <name evidence="18 20" type="primary">glmU</name>
    <name evidence="20" type="ORF">Pla163_30050</name>
</gene>
<dbReference type="EC" id="2.7.7.23" evidence="18"/>
<dbReference type="Gene3D" id="3.90.550.10">
    <property type="entry name" value="Spore Coat Polysaccharide Biosynthesis Protein SpsA, Chain A"/>
    <property type="match status" value="1"/>
</dbReference>
<protein>
    <recommendedName>
        <fullName evidence="18">Bifunctional protein GlmU</fullName>
    </recommendedName>
    <domain>
        <recommendedName>
            <fullName evidence="18">UDP-N-acetylglucosamine pyrophosphorylase</fullName>
            <ecNumber evidence="18">2.7.7.23</ecNumber>
        </recommendedName>
        <alternativeName>
            <fullName evidence="18">N-acetylglucosamine-1-phosphate uridyltransferase</fullName>
        </alternativeName>
    </domain>
    <domain>
        <recommendedName>
            <fullName evidence="18">Glucosamine-1-phosphate N-acetyltransferase</fullName>
            <ecNumber evidence="18">2.3.1.157</ecNumber>
        </recommendedName>
    </domain>
</protein>
<evidence type="ECO:0000256" key="8">
    <source>
        <dbReference type="ARBA" id="ARBA00022737"/>
    </source>
</evidence>
<evidence type="ECO:0000256" key="17">
    <source>
        <dbReference type="ARBA" id="ARBA00049628"/>
    </source>
</evidence>
<keyword evidence="8 18" id="KW-0677">Repeat</keyword>
<evidence type="ECO:0000256" key="16">
    <source>
        <dbReference type="ARBA" id="ARBA00048493"/>
    </source>
</evidence>
<keyword evidence="4 18" id="KW-0963">Cytoplasm</keyword>
<dbReference type="SUPFAM" id="SSF51161">
    <property type="entry name" value="Trimeric LpxA-like enzymes"/>
    <property type="match status" value="1"/>
</dbReference>
<keyword evidence="9 18" id="KW-0460">Magnesium</keyword>
<dbReference type="InterPro" id="IPR025877">
    <property type="entry name" value="MobA-like_NTP_Trfase"/>
</dbReference>
<dbReference type="GO" id="GO:0009252">
    <property type="term" value="P:peptidoglycan biosynthetic process"/>
    <property type="evidence" value="ECO:0007669"/>
    <property type="project" value="UniProtKB-UniRule"/>
</dbReference>
<evidence type="ECO:0000256" key="6">
    <source>
        <dbReference type="ARBA" id="ARBA00022695"/>
    </source>
</evidence>